<comment type="caution">
    <text evidence="1">The sequence shown here is derived from an EMBL/GenBank/DDBJ whole genome shotgun (WGS) entry which is preliminary data.</text>
</comment>
<evidence type="ECO:0000313" key="1">
    <source>
        <dbReference type="EMBL" id="KAJ7646884.1"/>
    </source>
</evidence>
<reference evidence="1" key="1">
    <citation type="submission" date="2023-03" db="EMBL/GenBank/DDBJ databases">
        <title>Massive genome expansion in bonnet fungi (Mycena s.s.) driven by repeated elements and novel gene families across ecological guilds.</title>
        <authorList>
            <consortium name="Lawrence Berkeley National Laboratory"/>
            <person name="Harder C.B."/>
            <person name="Miyauchi S."/>
            <person name="Viragh M."/>
            <person name="Kuo A."/>
            <person name="Thoen E."/>
            <person name="Andreopoulos B."/>
            <person name="Lu D."/>
            <person name="Skrede I."/>
            <person name="Drula E."/>
            <person name="Henrissat B."/>
            <person name="Morin E."/>
            <person name="Kohler A."/>
            <person name="Barry K."/>
            <person name="LaButti K."/>
            <person name="Morin E."/>
            <person name="Salamov A."/>
            <person name="Lipzen A."/>
            <person name="Mereny Z."/>
            <person name="Hegedus B."/>
            <person name="Baldrian P."/>
            <person name="Stursova M."/>
            <person name="Weitz H."/>
            <person name="Taylor A."/>
            <person name="Grigoriev I.V."/>
            <person name="Nagy L.G."/>
            <person name="Martin F."/>
            <person name="Kauserud H."/>
        </authorList>
    </citation>
    <scope>NUCLEOTIDE SEQUENCE</scope>
    <source>
        <strain evidence="1">9284</strain>
    </source>
</reference>
<dbReference type="EMBL" id="JARKIF010000002">
    <property type="protein sequence ID" value="KAJ7646884.1"/>
    <property type="molecule type" value="Genomic_DNA"/>
</dbReference>
<sequence length="296" mass="33150">MLRRAQIWIPRRSYVTIGPKPITRHVLSSLRADELTSSDFVWLAGRRTLLVYFSHDPSELALRLSYDSTRAGSFPAHAAGYLYYHPPPPYAPLAGSLRLRVNSNNARGSDLLLPNGAPWQIILPQLTNNKLCSGALQKLLTSNLITPSVVGSCRALFHAKSIRPQNLLFHLGQTFPLSMTQAELKIRTVGRDSLGLFVKQRLFGDPAPQYPYKGSVLARFELSADQTRVFIRIVEEIVPVKCIEPGYDGRVVMPRAGQLLTYKYDGVVNPWSIRVEEDSHSAAALRLLIDQQKQLH</sequence>
<organism evidence="1 2">
    <name type="scientific">Roridomyces roridus</name>
    <dbReference type="NCBI Taxonomy" id="1738132"/>
    <lineage>
        <taxon>Eukaryota</taxon>
        <taxon>Fungi</taxon>
        <taxon>Dikarya</taxon>
        <taxon>Basidiomycota</taxon>
        <taxon>Agaricomycotina</taxon>
        <taxon>Agaricomycetes</taxon>
        <taxon>Agaricomycetidae</taxon>
        <taxon>Agaricales</taxon>
        <taxon>Marasmiineae</taxon>
        <taxon>Mycenaceae</taxon>
        <taxon>Roridomyces</taxon>
    </lineage>
</organism>
<keyword evidence="2" id="KW-1185">Reference proteome</keyword>
<dbReference type="Proteomes" id="UP001221142">
    <property type="component" value="Unassembled WGS sequence"/>
</dbReference>
<gene>
    <name evidence="1" type="ORF">FB45DRAFT_183543</name>
</gene>
<evidence type="ECO:0000313" key="2">
    <source>
        <dbReference type="Proteomes" id="UP001221142"/>
    </source>
</evidence>
<dbReference type="AlphaFoldDB" id="A0AAD7CEA4"/>
<protein>
    <submittedName>
        <fullName evidence="1">Uncharacterized protein</fullName>
    </submittedName>
</protein>
<accession>A0AAD7CEA4</accession>
<name>A0AAD7CEA4_9AGAR</name>
<proteinExistence type="predicted"/>